<accession>A0A844AR44</accession>
<evidence type="ECO:0000256" key="6">
    <source>
        <dbReference type="ARBA" id="ARBA00022475"/>
    </source>
</evidence>
<dbReference type="AlphaFoldDB" id="A0A844AR44"/>
<comment type="function">
    <text evidence="1">Involved in the TonB-dependent energy-dependent transport of various receptor-bound substrates.</text>
</comment>
<keyword evidence="8 12" id="KW-0812">Transmembrane</keyword>
<evidence type="ECO:0000256" key="1">
    <source>
        <dbReference type="ARBA" id="ARBA00003540"/>
    </source>
</evidence>
<keyword evidence="6" id="KW-1003">Cell membrane</keyword>
<dbReference type="GO" id="GO:0015031">
    <property type="term" value="P:protein transport"/>
    <property type="evidence" value="ECO:0007669"/>
    <property type="project" value="UniProtKB-KW"/>
</dbReference>
<dbReference type="GO" id="GO:0005886">
    <property type="term" value="C:plasma membrane"/>
    <property type="evidence" value="ECO:0007669"/>
    <property type="project" value="UniProtKB-SubCell"/>
</dbReference>
<evidence type="ECO:0000256" key="12">
    <source>
        <dbReference type="RuleBase" id="RU003879"/>
    </source>
</evidence>
<keyword evidence="7" id="KW-0997">Cell inner membrane</keyword>
<dbReference type="OrthoDB" id="8687098at2"/>
<name>A0A844AR44_9BURK</name>
<evidence type="ECO:0000256" key="11">
    <source>
        <dbReference type="ARBA" id="ARBA00023136"/>
    </source>
</evidence>
<comment type="similarity">
    <text evidence="3 12">Belongs to the ExbD/TolR family.</text>
</comment>
<keyword evidence="11 13" id="KW-0472">Membrane</keyword>
<dbReference type="GO" id="GO:0022857">
    <property type="term" value="F:transmembrane transporter activity"/>
    <property type="evidence" value="ECO:0007669"/>
    <property type="project" value="InterPro"/>
</dbReference>
<evidence type="ECO:0000256" key="3">
    <source>
        <dbReference type="ARBA" id="ARBA00005811"/>
    </source>
</evidence>
<dbReference type="RefSeq" id="WP_153584037.1">
    <property type="nucleotide sequence ID" value="NZ_WJBU01000005.1"/>
</dbReference>
<evidence type="ECO:0000256" key="5">
    <source>
        <dbReference type="ARBA" id="ARBA00022448"/>
    </source>
</evidence>
<evidence type="ECO:0000256" key="10">
    <source>
        <dbReference type="ARBA" id="ARBA00022989"/>
    </source>
</evidence>
<gene>
    <name evidence="14" type="ORF">GHT07_05320</name>
</gene>
<keyword evidence="10 13" id="KW-1133">Transmembrane helix</keyword>
<keyword evidence="9 12" id="KW-0653">Protein transport</keyword>
<dbReference type="PANTHER" id="PTHR30558">
    <property type="entry name" value="EXBD MEMBRANE COMPONENT OF PMF-DRIVEN MACROMOLECULE IMPORT SYSTEM"/>
    <property type="match status" value="1"/>
</dbReference>
<protein>
    <submittedName>
        <fullName evidence="14">Biopolymer transporter ExbD</fullName>
    </submittedName>
</protein>
<proteinExistence type="inferred from homology"/>
<keyword evidence="5 12" id="KW-0813">Transport</keyword>
<evidence type="ECO:0000256" key="7">
    <source>
        <dbReference type="ARBA" id="ARBA00022519"/>
    </source>
</evidence>
<dbReference type="PANTHER" id="PTHR30558:SF12">
    <property type="entry name" value="BIOPOLYMER TRANSPORT PROTEIN EXBD"/>
    <property type="match status" value="1"/>
</dbReference>
<evidence type="ECO:0000256" key="13">
    <source>
        <dbReference type="SAM" id="Phobius"/>
    </source>
</evidence>
<comment type="subunit">
    <text evidence="4">The accessory proteins ExbB and ExbD seem to form a complex with TonB.</text>
</comment>
<sequence length="139" mass="15056">MIPLGGESDEEMMVDINTTPLVDVLLVLLVMLIITIPIQLHSVSLEMPGTNAPPPLNEPEIVQIDVTPAGAFVWNGDTLTRADLEARLQAAAQQPDQPEIHLRPDRTAKYEQVAAVLATAQRFGLLKIGLVGSEQFAPQ</sequence>
<evidence type="ECO:0000256" key="8">
    <source>
        <dbReference type="ARBA" id="ARBA00022692"/>
    </source>
</evidence>
<comment type="caution">
    <text evidence="14">The sequence shown here is derived from an EMBL/GenBank/DDBJ whole genome shotgun (WGS) entry which is preliminary data.</text>
</comment>
<evidence type="ECO:0000313" key="15">
    <source>
        <dbReference type="Proteomes" id="UP000487350"/>
    </source>
</evidence>
<evidence type="ECO:0000256" key="9">
    <source>
        <dbReference type="ARBA" id="ARBA00022927"/>
    </source>
</evidence>
<organism evidence="14 15">
    <name type="scientific">Caenimonas koreensis DSM 17982</name>
    <dbReference type="NCBI Taxonomy" id="1121255"/>
    <lineage>
        <taxon>Bacteria</taxon>
        <taxon>Pseudomonadati</taxon>
        <taxon>Pseudomonadota</taxon>
        <taxon>Betaproteobacteria</taxon>
        <taxon>Burkholderiales</taxon>
        <taxon>Comamonadaceae</taxon>
        <taxon>Caenimonas</taxon>
    </lineage>
</organism>
<keyword evidence="15" id="KW-1185">Reference proteome</keyword>
<evidence type="ECO:0000313" key="14">
    <source>
        <dbReference type="EMBL" id="MRD46685.1"/>
    </source>
</evidence>
<dbReference type="InterPro" id="IPR003400">
    <property type="entry name" value="ExbD"/>
</dbReference>
<feature type="transmembrane region" description="Helical" evidence="13">
    <location>
        <begin position="20"/>
        <end position="38"/>
    </location>
</feature>
<evidence type="ECO:0000256" key="4">
    <source>
        <dbReference type="ARBA" id="ARBA00011471"/>
    </source>
</evidence>
<dbReference type="Pfam" id="PF02472">
    <property type="entry name" value="ExbD"/>
    <property type="match status" value="1"/>
</dbReference>
<dbReference type="Gene3D" id="3.30.420.270">
    <property type="match status" value="1"/>
</dbReference>
<comment type="subcellular location">
    <subcellularLocation>
        <location evidence="2">Cell inner membrane</location>
        <topology evidence="2">Single-pass type II membrane protein</topology>
    </subcellularLocation>
    <subcellularLocation>
        <location evidence="12">Cell membrane</location>
        <topology evidence="12">Single-pass type II membrane protein</topology>
    </subcellularLocation>
</comment>
<reference evidence="14 15" key="1">
    <citation type="submission" date="2019-11" db="EMBL/GenBank/DDBJ databases">
        <title>Caenimonas koreensis gen. nov., sp. nov., isolated from activated sludge.</title>
        <authorList>
            <person name="Seung H.R."/>
        </authorList>
    </citation>
    <scope>NUCLEOTIDE SEQUENCE [LARGE SCALE GENOMIC DNA]</scope>
    <source>
        <strain evidence="14 15">EMB320</strain>
    </source>
</reference>
<dbReference type="EMBL" id="WJBU01000005">
    <property type="protein sequence ID" value="MRD46685.1"/>
    <property type="molecule type" value="Genomic_DNA"/>
</dbReference>
<evidence type="ECO:0000256" key="2">
    <source>
        <dbReference type="ARBA" id="ARBA00004249"/>
    </source>
</evidence>
<dbReference type="Proteomes" id="UP000487350">
    <property type="component" value="Unassembled WGS sequence"/>
</dbReference>